<dbReference type="Proteomes" id="UP001321582">
    <property type="component" value="Chromosome"/>
</dbReference>
<dbReference type="NCBIfam" id="TIGR02095">
    <property type="entry name" value="glgA"/>
    <property type="match status" value="1"/>
</dbReference>
<protein>
    <recommendedName>
        <fullName evidence="7">Glycogen synthase</fullName>
        <ecNumber evidence="7">2.4.1.21</ecNumber>
    </recommendedName>
    <alternativeName>
        <fullName evidence="7">Starch [bacterial glycogen] synthase</fullName>
    </alternativeName>
</protein>
<evidence type="ECO:0000256" key="7">
    <source>
        <dbReference type="HAMAP-Rule" id="MF_00484"/>
    </source>
</evidence>
<dbReference type="EMBL" id="AP027059">
    <property type="protein sequence ID" value="BDU49873.1"/>
    <property type="molecule type" value="Genomic_DNA"/>
</dbReference>
<evidence type="ECO:0000256" key="4">
    <source>
        <dbReference type="ARBA" id="ARBA00022676"/>
    </source>
</evidence>
<evidence type="ECO:0000256" key="2">
    <source>
        <dbReference type="ARBA" id="ARBA00002764"/>
    </source>
</evidence>
<feature type="domain" description="Starch synthase catalytic" evidence="9">
    <location>
        <begin position="2"/>
        <end position="225"/>
    </location>
</feature>
<dbReference type="HAMAP" id="MF_00484">
    <property type="entry name" value="Glycogen_synth"/>
    <property type="match status" value="1"/>
</dbReference>
<dbReference type="KEGG" id="haby:HLVA_04420"/>
<evidence type="ECO:0000259" key="9">
    <source>
        <dbReference type="Pfam" id="PF08323"/>
    </source>
</evidence>
<dbReference type="Pfam" id="PF08323">
    <property type="entry name" value="Glyco_transf_5"/>
    <property type="match status" value="1"/>
</dbReference>
<feature type="domain" description="Glycosyl transferase family 1" evidence="8">
    <location>
        <begin position="276"/>
        <end position="434"/>
    </location>
</feature>
<evidence type="ECO:0000259" key="8">
    <source>
        <dbReference type="Pfam" id="PF00534"/>
    </source>
</evidence>
<comment type="similarity">
    <text evidence="3 7">Belongs to the glycosyltransferase 1 family. Bacterial/plant glycogen synthase subfamily.</text>
</comment>
<proteinExistence type="inferred from homology"/>
<dbReference type="AlphaFoldDB" id="A0AAU9DNF4"/>
<evidence type="ECO:0000313" key="11">
    <source>
        <dbReference type="Proteomes" id="UP001321582"/>
    </source>
</evidence>
<dbReference type="GO" id="GO:0009011">
    <property type="term" value="F:alpha-1,4-glucan glucosyltransferase (ADP-glucose donor) activity"/>
    <property type="evidence" value="ECO:0007669"/>
    <property type="project" value="UniProtKB-UniRule"/>
</dbReference>
<evidence type="ECO:0000256" key="3">
    <source>
        <dbReference type="ARBA" id="ARBA00010281"/>
    </source>
</evidence>
<evidence type="ECO:0000256" key="1">
    <source>
        <dbReference type="ARBA" id="ARBA00001478"/>
    </source>
</evidence>
<feature type="binding site" evidence="7">
    <location>
        <position position="15"/>
    </location>
    <ligand>
        <name>ADP-alpha-D-glucose</name>
        <dbReference type="ChEBI" id="CHEBI:57498"/>
    </ligand>
</feature>
<evidence type="ECO:0000256" key="6">
    <source>
        <dbReference type="ARBA" id="ARBA00023056"/>
    </source>
</evidence>
<evidence type="ECO:0000313" key="10">
    <source>
        <dbReference type="EMBL" id="BDU49873.1"/>
    </source>
</evidence>
<reference evidence="10 11" key="1">
    <citation type="submission" date="2022-11" db="EMBL/GenBank/DDBJ databases">
        <title>Haliovirga abyssi gen. nov., sp. nov., a mesophilic fermentative bacterium isolated from the Iheya North hydrothermal field and the proposal of Haliovirgaceae fam. nov.</title>
        <authorList>
            <person name="Miyazaki U."/>
            <person name="Tame A."/>
            <person name="Miyazaki J."/>
            <person name="Takai K."/>
            <person name="Sawayama S."/>
            <person name="Kitajima M."/>
            <person name="Okamoto A."/>
            <person name="Nakagawa S."/>
        </authorList>
    </citation>
    <scope>NUCLEOTIDE SEQUENCE [LARGE SCALE GENOMIC DNA]</scope>
    <source>
        <strain evidence="10 11">IC12</strain>
    </source>
</reference>
<organism evidence="10 11">
    <name type="scientific">Haliovirga abyssi</name>
    <dbReference type="NCBI Taxonomy" id="2996794"/>
    <lineage>
        <taxon>Bacteria</taxon>
        <taxon>Fusobacteriati</taxon>
        <taxon>Fusobacteriota</taxon>
        <taxon>Fusobacteriia</taxon>
        <taxon>Fusobacteriales</taxon>
        <taxon>Haliovirgaceae</taxon>
        <taxon>Haliovirga</taxon>
    </lineage>
</organism>
<keyword evidence="6 7" id="KW-0320">Glycogen biosynthesis</keyword>
<dbReference type="SUPFAM" id="SSF53756">
    <property type="entry name" value="UDP-Glycosyltransferase/glycogen phosphorylase"/>
    <property type="match status" value="1"/>
</dbReference>
<dbReference type="InterPro" id="IPR013534">
    <property type="entry name" value="Starch_synth_cat_dom"/>
</dbReference>
<dbReference type="GO" id="GO:0005978">
    <property type="term" value="P:glycogen biosynthetic process"/>
    <property type="evidence" value="ECO:0007669"/>
    <property type="project" value="UniProtKB-UniRule"/>
</dbReference>
<keyword evidence="4 7" id="KW-0328">Glycosyltransferase</keyword>
<dbReference type="InterPro" id="IPR001296">
    <property type="entry name" value="Glyco_trans_1"/>
</dbReference>
<comment type="pathway">
    <text evidence="7">Glycan biosynthesis; glycogen biosynthesis.</text>
</comment>
<keyword evidence="5 7" id="KW-0808">Transferase</keyword>
<dbReference type="PANTHER" id="PTHR45825">
    <property type="entry name" value="GRANULE-BOUND STARCH SYNTHASE 1, CHLOROPLASTIC/AMYLOPLASTIC"/>
    <property type="match status" value="1"/>
</dbReference>
<dbReference type="EC" id="2.4.1.21" evidence="7"/>
<name>A0AAU9DNF4_9FUSO</name>
<comment type="function">
    <text evidence="2 7">Synthesizes alpha-1,4-glucan chains using ADP-glucose.</text>
</comment>
<sequence length="471" mass="54854">MKILYVASEVVPFIKTGGLADVAGALPKALKKLGNDVRVILPLYKQINEDYKKDMKVVAEFNMEFGGKQEKTIIKKIDNYDFPVYFLENSYFFERENLYENDDRDIQFSYFSKVVLEILDKIDFIPNVIHANDWQTGLISLILKKEYPQYKEIKTVYTIHNLRYQGFFENNISDYFNYEEIKDKKYLNFMKLGILNSDILNTVSKTYAKEIQTDYFGEGLNNILKSRAKDLYGIVNGIDMDYFNPATDKTIFKNYDSKSINDKYENKLGMQKEVGLKEDKNTPIIGLVSRLVPEKGLDLIVHVFDEILKDDVQFIVLGSGMDKYEDYFLDLQEKYPDKVRVKIGYDANFANKIYACSDMFLMPSLFEPCGLSQLISLRYGTLPIVRETGGLNDTVLSYNEDTDEGNGFSFTNINAHDMMYTIKRAIDFYKNRKDIWNKLLLRAMEGDYSWENSASEYMKLYEKLILENNKN</sequence>
<dbReference type="NCBIfam" id="NF001898">
    <property type="entry name" value="PRK00654.1-1"/>
    <property type="match status" value="1"/>
</dbReference>
<dbReference type="GO" id="GO:0004373">
    <property type="term" value="F:alpha-1,4-glucan glucosyltransferase (UDP-glucose donor) activity"/>
    <property type="evidence" value="ECO:0007669"/>
    <property type="project" value="InterPro"/>
</dbReference>
<dbReference type="Gene3D" id="3.40.50.2000">
    <property type="entry name" value="Glycogen Phosphorylase B"/>
    <property type="match status" value="2"/>
</dbReference>
<evidence type="ECO:0000256" key="5">
    <source>
        <dbReference type="ARBA" id="ARBA00022679"/>
    </source>
</evidence>
<dbReference type="PANTHER" id="PTHR45825:SF11">
    <property type="entry name" value="ALPHA AMYLASE DOMAIN-CONTAINING PROTEIN"/>
    <property type="match status" value="1"/>
</dbReference>
<gene>
    <name evidence="7 10" type="primary">glgA</name>
    <name evidence="10" type="ORF">HLVA_04420</name>
</gene>
<dbReference type="RefSeq" id="WP_307904814.1">
    <property type="nucleotide sequence ID" value="NZ_AP027059.1"/>
</dbReference>
<keyword evidence="11" id="KW-1185">Reference proteome</keyword>
<dbReference type="Pfam" id="PF00534">
    <property type="entry name" value="Glycos_transf_1"/>
    <property type="match status" value="1"/>
</dbReference>
<comment type="catalytic activity">
    <reaction evidence="1 7">
        <text>[(1-&gt;4)-alpha-D-glucosyl](n) + ADP-alpha-D-glucose = [(1-&gt;4)-alpha-D-glucosyl](n+1) + ADP + H(+)</text>
        <dbReference type="Rhea" id="RHEA:18189"/>
        <dbReference type="Rhea" id="RHEA-COMP:9584"/>
        <dbReference type="Rhea" id="RHEA-COMP:9587"/>
        <dbReference type="ChEBI" id="CHEBI:15378"/>
        <dbReference type="ChEBI" id="CHEBI:15444"/>
        <dbReference type="ChEBI" id="CHEBI:57498"/>
        <dbReference type="ChEBI" id="CHEBI:456216"/>
        <dbReference type="EC" id="2.4.1.21"/>
    </reaction>
</comment>
<dbReference type="InterPro" id="IPR011835">
    <property type="entry name" value="GS/SS"/>
</dbReference>
<dbReference type="CDD" id="cd03791">
    <property type="entry name" value="GT5_Glycogen_synthase_DULL1-like"/>
    <property type="match status" value="1"/>
</dbReference>
<accession>A0AAU9DNF4</accession>